<comment type="similarity">
    <text evidence="2">Belongs to the MHC class I family.</text>
</comment>
<organism evidence="5 6">
    <name type="scientific">Gadus morhua</name>
    <name type="common">Atlantic cod</name>
    <dbReference type="NCBI Taxonomy" id="8049"/>
    <lineage>
        <taxon>Eukaryota</taxon>
        <taxon>Metazoa</taxon>
        <taxon>Chordata</taxon>
        <taxon>Craniata</taxon>
        <taxon>Vertebrata</taxon>
        <taxon>Euteleostomi</taxon>
        <taxon>Actinopterygii</taxon>
        <taxon>Neopterygii</taxon>
        <taxon>Teleostei</taxon>
        <taxon>Neoteleostei</taxon>
        <taxon>Acanthomorphata</taxon>
        <taxon>Zeiogadaria</taxon>
        <taxon>Gadariae</taxon>
        <taxon>Gadiformes</taxon>
        <taxon>Gadoidei</taxon>
        <taxon>Gadidae</taxon>
        <taxon>Gadus</taxon>
    </lineage>
</organism>
<evidence type="ECO:0000256" key="3">
    <source>
        <dbReference type="SAM" id="Phobius"/>
    </source>
</evidence>
<accession>A0A8C5AWR3</accession>
<dbReference type="Pfam" id="PF00129">
    <property type="entry name" value="MHC_I"/>
    <property type="match status" value="1"/>
</dbReference>
<dbReference type="GO" id="GO:0009897">
    <property type="term" value="C:external side of plasma membrane"/>
    <property type="evidence" value="ECO:0007669"/>
    <property type="project" value="TreeGrafter"/>
</dbReference>
<dbReference type="GO" id="GO:0005615">
    <property type="term" value="C:extracellular space"/>
    <property type="evidence" value="ECO:0007669"/>
    <property type="project" value="TreeGrafter"/>
</dbReference>
<keyword evidence="6" id="KW-1185">Reference proteome</keyword>
<dbReference type="InterPro" id="IPR011162">
    <property type="entry name" value="MHC_I/II-like_Ag-recog"/>
</dbReference>
<dbReference type="InterPro" id="IPR037055">
    <property type="entry name" value="MHC_I-like_Ag-recog_sf"/>
</dbReference>
<proteinExistence type="inferred from homology"/>
<dbReference type="PANTHER" id="PTHR16675:SF237">
    <property type="entry name" value="MHC CLASS I ANTIGEN TRANSCRIPT VARIANT 1-RELATED"/>
    <property type="match status" value="1"/>
</dbReference>
<keyword evidence="1" id="KW-0325">Glycoprotein</keyword>
<evidence type="ECO:0000259" key="4">
    <source>
        <dbReference type="Pfam" id="PF00129"/>
    </source>
</evidence>
<name>A0A8C5AWR3_GADMO</name>
<dbReference type="OMA" id="QATHYDS"/>
<dbReference type="InterPro" id="IPR050208">
    <property type="entry name" value="MHC_class-I_related"/>
</dbReference>
<dbReference type="InterPro" id="IPR011161">
    <property type="entry name" value="MHC_I-like_Ag-recog"/>
</dbReference>
<evidence type="ECO:0000313" key="6">
    <source>
        <dbReference type="Proteomes" id="UP000694546"/>
    </source>
</evidence>
<protein>
    <recommendedName>
        <fullName evidence="4">MHC class I-like antigen recognition-like domain-containing protein</fullName>
    </recommendedName>
</protein>
<feature type="transmembrane region" description="Helical" evidence="3">
    <location>
        <begin position="12"/>
        <end position="34"/>
    </location>
</feature>
<dbReference type="PRINTS" id="PR01638">
    <property type="entry name" value="MHCCLASSI"/>
</dbReference>
<keyword evidence="3" id="KW-1133">Transmembrane helix</keyword>
<evidence type="ECO:0000256" key="1">
    <source>
        <dbReference type="ARBA" id="ARBA00023180"/>
    </source>
</evidence>
<dbReference type="Proteomes" id="UP000694546">
    <property type="component" value="Chromosome 22"/>
</dbReference>
<evidence type="ECO:0000256" key="2">
    <source>
        <dbReference type="RuleBase" id="RU004439"/>
    </source>
</evidence>
<evidence type="ECO:0000313" key="5">
    <source>
        <dbReference type="Ensembl" id="ENSGMOP00000037660.1"/>
    </source>
</evidence>
<feature type="domain" description="MHC class I-like antigen recognition-like" evidence="4">
    <location>
        <begin position="28"/>
        <end position="192"/>
    </location>
</feature>
<keyword evidence="3" id="KW-0812">Transmembrane</keyword>
<dbReference type="InterPro" id="IPR001039">
    <property type="entry name" value="MHC_I_a_a1/a2"/>
</dbReference>
<dbReference type="SUPFAM" id="SSF54452">
    <property type="entry name" value="MHC antigen-recognition domain"/>
    <property type="match status" value="1"/>
</dbReference>
<dbReference type="AlphaFoldDB" id="A0A8C5AWR3"/>
<dbReference type="PANTHER" id="PTHR16675">
    <property type="entry name" value="MHC CLASS I-RELATED"/>
    <property type="match status" value="1"/>
</dbReference>
<dbReference type="FunFam" id="3.30.500.10:FF:000001">
    <property type="entry name" value="H-2 class I histocompatibility antigen, alpha chain"/>
    <property type="match status" value="1"/>
</dbReference>
<dbReference type="Ensembl" id="ENSGMOT00000027586.1">
    <property type="protein sequence ID" value="ENSGMOP00000037660.1"/>
    <property type="gene ID" value="ENSGMOG00000027639.1"/>
</dbReference>
<reference evidence="5" key="2">
    <citation type="submission" date="2025-09" db="UniProtKB">
        <authorList>
            <consortium name="Ensembl"/>
        </authorList>
    </citation>
    <scope>IDENTIFICATION</scope>
</reference>
<reference evidence="5" key="1">
    <citation type="submission" date="2025-08" db="UniProtKB">
        <authorList>
            <consortium name="Ensembl"/>
        </authorList>
    </citation>
    <scope>IDENTIFICATION</scope>
</reference>
<sequence length="235" mass="27259">MYRINLSVRLSTVMYRINLSVCLSAVLHSLHYFYTGSFGLTTFPEFVAVGMVDGVQIDYYDSITQKKVLKQDWMEQLTRDNPDYLEEQTGIRKGYQQVFKANIGIVKQRFNQTGGAHINQKMYGCEWDDDDDSTDGYEQFGYDGEDFLSLDLKTLTWVAPVQEAVTTKQRWNRNKECVDWLKKYLAYGKSTLQRTGNFELQNFEVTSLGQRGEFINSYSPLFSLSPSPSLWKNMR</sequence>
<dbReference type="GO" id="GO:0006955">
    <property type="term" value="P:immune response"/>
    <property type="evidence" value="ECO:0007669"/>
    <property type="project" value="TreeGrafter"/>
</dbReference>
<keyword evidence="3" id="KW-0472">Membrane</keyword>
<dbReference type="Gene3D" id="3.30.500.10">
    <property type="entry name" value="MHC class I-like antigen recognition-like"/>
    <property type="match status" value="1"/>
</dbReference>
<dbReference type="GeneTree" id="ENSGT01120000271828"/>